<feature type="compositionally biased region" description="Low complexity" evidence="1">
    <location>
        <begin position="352"/>
        <end position="364"/>
    </location>
</feature>
<dbReference type="Proteomes" id="UP001620626">
    <property type="component" value="Unassembled WGS sequence"/>
</dbReference>
<feature type="region of interest" description="Disordered" evidence="1">
    <location>
        <begin position="589"/>
        <end position="646"/>
    </location>
</feature>
<dbReference type="InterPro" id="IPR052793">
    <property type="entry name" value="EJC-associated_protein"/>
</dbReference>
<evidence type="ECO:0000256" key="1">
    <source>
        <dbReference type="SAM" id="MobiDB-lite"/>
    </source>
</evidence>
<feature type="compositionally biased region" description="Basic and acidic residues" evidence="1">
    <location>
        <begin position="177"/>
        <end position="239"/>
    </location>
</feature>
<dbReference type="PROSITE" id="PS50800">
    <property type="entry name" value="SAP"/>
    <property type="match status" value="1"/>
</dbReference>
<feature type="compositionally biased region" description="Polar residues" evidence="1">
    <location>
        <begin position="596"/>
        <end position="615"/>
    </location>
</feature>
<feature type="region of interest" description="Disordered" evidence="1">
    <location>
        <begin position="48"/>
        <end position="81"/>
    </location>
</feature>
<proteinExistence type="predicted"/>
<name>A0ABD2MEG7_9BILA</name>
<feature type="compositionally biased region" description="Polar residues" evidence="1">
    <location>
        <begin position="124"/>
        <end position="135"/>
    </location>
</feature>
<feature type="compositionally biased region" description="Basic and acidic residues" evidence="1">
    <location>
        <begin position="542"/>
        <end position="556"/>
    </location>
</feature>
<organism evidence="3 4">
    <name type="scientific">Heterodera trifolii</name>
    <dbReference type="NCBI Taxonomy" id="157864"/>
    <lineage>
        <taxon>Eukaryota</taxon>
        <taxon>Metazoa</taxon>
        <taxon>Ecdysozoa</taxon>
        <taxon>Nematoda</taxon>
        <taxon>Chromadorea</taxon>
        <taxon>Rhabditida</taxon>
        <taxon>Tylenchina</taxon>
        <taxon>Tylenchomorpha</taxon>
        <taxon>Tylenchoidea</taxon>
        <taxon>Heteroderidae</taxon>
        <taxon>Heteroderinae</taxon>
        <taxon>Heterodera</taxon>
    </lineage>
</organism>
<dbReference type="AlphaFoldDB" id="A0ABD2MEG7"/>
<dbReference type="EMBL" id="JBICBT010000016">
    <property type="protein sequence ID" value="KAL3125918.1"/>
    <property type="molecule type" value="Genomic_DNA"/>
</dbReference>
<dbReference type="InterPro" id="IPR035979">
    <property type="entry name" value="RBD_domain_sf"/>
</dbReference>
<dbReference type="PANTHER" id="PTHR46589">
    <property type="entry name" value="APOPTOTIC CHROMATIN CONDENSATION INDUCER IN THE NUCLEUS"/>
    <property type="match status" value="1"/>
</dbReference>
<dbReference type="Gene3D" id="1.10.720.30">
    <property type="entry name" value="SAP domain"/>
    <property type="match status" value="1"/>
</dbReference>
<dbReference type="SUPFAM" id="SSF54928">
    <property type="entry name" value="RNA-binding domain, RBD"/>
    <property type="match status" value="1"/>
</dbReference>
<evidence type="ECO:0000259" key="2">
    <source>
        <dbReference type="PROSITE" id="PS50800"/>
    </source>
</evidence>
<dbReference type="SMART" id="SM00513">
    <property type="entry name" value="SAP"/>
    <property type="match status" value="1"/>
</dbReference>
<feature type="compositionally biased region" description="Basic and acidic residues" evidence="1">
    <location>
        <begin position="333"/>
        <end position="347"/>
    </location>
</feature>
<feature type="compositionally biased region" description="Basic and acidic residues" evidence="1">
    <location>
        <begin position="271"/>
        <end position="286"/>
    </location>
</feature>
<comment type="caution">
    <text evidence="3">The sequence shown here is derived from an EMBL/GenBank/DDBJ whole genome shotgun (WGS) entry which is preliminary data.</text>
</comment>
<dbReference type="InterPro" id="IPR012677">
    <property type="entry name" value="Nucleotide-bd_a/b_plait_sf"/>
</dbReference>
<dbReference type="SUPFAM" id="SSF68906">
    <property type="entry name" value="SAP domain"/>
    <property type="match status" value="1"/>
</dbReference>
<dbReference type="Gene3D" id="3.30.70.330">
    <property type="match status" value="1"/>
</dbReference>
<reference evidence="3 4" key="1">
    <citation type="submission" date="2024-10" db="EMBL/GenBank/DDBJ databases">
        <authorList>
            <person name="Kim D."/>
        </authorList>
    </citation>
    <scope>NUCLEOTIDE SEQUENCE [LARGE SCALE GENOMIC DNA]</scope>
    <source>
        <strain evidence="3">BH-2024</strain>
    </source>
</reference>
<evidence type="ECO:0000313" key="3">
    <source>
        <dbReference type="EMBL" id="KAL3125918.1"/>
    </source>
</evidence>
<feature type="compositionally biased region" description="Basic and acidic residues" evidence="1">
    <location>
        <begin position="103"/>
        <end position="112"/>
    </location>
</feature>
<dbReference type="InterPro" id="IPR034257">
    <property type="entry name" value="Acinus_RRM"/>
</dbReference>
<dbReference type="InterPro" id="IPR036361">
    <property type="entry name" value="SAP_dom_sf"/>
</dbReference>
<dbReference type="PANTHER" id="PTHR46589:SF1">
    <property type="entry name" value="APOPTOTIC CHROMATIN CONDENSATION INDUCER IN THE NUCLEUS"/>
    <property type="match status" value="1"/>
</dbReference>
<feature type="compositionally biased region" description="Acidic residues" evidence="1">
    <location>
        <begin position="293"/>
        <end position="314"/>
    </location>
</feature>
<dbReference type="Pfam" id="PF02037">
    <property type="entry name" value="SAP"/>
    <property type="match status" value="1"/>
</dbReference>
<dbReference type="InterPro" id="IPR003034">
    <property type="entry name" value="SAP_dom"/>
</dbReference>
<feature type="compositionally biased region" description="Basic and acidic residues" evidence="1">
    <location>
        <begin position="160"/>
        <end position="171"/>
    </location>
</feature>
<feature type="compositionally biased region" description="Polar residues" evidence="1">
    <location>
        <begin position="65"/>
        <end position="81"/>
    </location>
</feature>
<gene>
    <name evidence="3" type="ORF">niasHT_009447</name>
</gene>
<dbReference type="Pfam" id="PF16294">
    <property type="entry name" value="RSB_motif"/>
    <property type="match status" value="1"/>
</dbReference>
<evidence type="ECO:0000313" key="4">
    <source>
        <dbReference type="Proteomes" id="UP001620626"/>
    </source>
</evidence>
<keyword evidence="4" id="KW-1185">Reference proteome</keyword>
<sequence length="646" mass="72175">MTEESEEYCLGGRPLSDLKVVELRKELEIRSLPKSGNKKELVERLQNFLRDEKSEQTTGGEAHQAQKTAPTTELNQSPSGVSVPNVVAQYLAQQQIQLQAARRSADKIRADTSLDDSAEIMPISSPTEEIQPSIEQQKEEESQDEIKQSSESAPELVNSDVKEPSVEKTEESAELQKGADQHLEVETDKSLEEERTNTEEKERSGDGSASEKEREIKNEERTEEKTTEPTKDEEERSNRTEGTQGDQQIEVKAESDEDETEKPVETVNRTETVDTHAEEMSPDKSAKARSSAIEEELDFENEEDDEEEREEPADDGGKRRAHLKQGSPVTMKSFEHKLGPEHMEQKATDVISTSETVAASESEVGPLVGQLTASIKEESSKPPEGQQENTPEGFIRRRPSSPARHPPSRWVHIRNLKRPFTKAALFDLLSKFGTVDTTHFWMDSIKSTCIATYETDEQAQLARERLHNVVWPVASDLALCVEFSTEEKLNRRKAEEEQEASANNSALGGGLGLTIVVDNRGRGPETVPNLGPTVLIQHDKKRQKDAENRKRKVEELEKSQKTLDEVFKKTKTLPAIYFLPLSDEEAVKRRKKLSVDKQQSQQNSTSESHRNSGGNLSRDRPSASGGTSRRSGGGGESGGRSRQSRR</sequence>
<dbReference type="InterPro" id="IPR032552">
    <property type="entry name" value="RSB_motif"/>
</dbReference>
<feature type="region of interest" description="Disordered" evidence="1">
    <location>
        <begin position="101"/>
        <end position="408"/>
    </location>
</feature>
<feature type="region of interest" description="Disordered" evidence="1">
    <location>
        <begin position="520"/>
        <end position="556"/>
    </location>
</feature>
<feature type="domain" description="SAP" evidence="2">
    <location>
        <begin position="15"/>
        <end position="49"/>
    </location>
</feature>
<dbReference type="CDD" id="cd12432">
    <property type="entry name" value="RRM_ACINU"/>
    <property type="match status" value="1"/>
</dbReference>
<feature type="compositionally biased region" description="Basic and acidic residues" evidence="1">
    <location>
        <begin position="136"/>
        <end position="148"/>
    </location>
</feature>
<protein>
    <recommendedName>
        <fullName evidence="2">SAP domain-containing protein</fullName>
    </recommendedName>
</protein>
<accession>A0ABD2MEG7</accession>